<dbReference type="EMBL" id="QFXE01000018">
    <property type="protein sequence ID" value="RDH83550.1"/>
    <property type="molecule type" value="Genomic_DNA"/>
</dbReference>
<dbReference type="Gene3D" id="3.30.70.1440">
    <property type="entry name" value="Multidrug efflux transporter AcrB pore domain"/>
    <property type="match status" value="1"/>
</dbReference>
<feature type="transmembrane region" description="Helical" evidence="1">
    <location>
        <begin position="884"/>
        <end position="903"/>
    </location>
</feature>
<comment type="caution">
    <text evidence="2">The sequence shown here is derived from an EMBL/GenBank/DDBJ whole genome shotgun (WGS) entry which is preliminary data.</text>
</comment>
<reference evidence="2 3" key="1">
    <citation type="journal article" date="2018" name="ISME J.">
        <title>Endosymbiont genomes yield clues of tubeworm success.</title>
        <authorList>
            <person name="Li Y."/>
            <person name="Liles M.R."/>
            <person name="Halanych K.M."/>
        </authorList>
    </citation>
    <scope>NUCLEOTIDE SEQUENCE [LARGE SCALE GENOMIC DNA]</scope>
    <source>
        <strain evidence="2">A1462</strain>
    </source>
</reference>
<dbReference type="Gene3D" id="3.30.70.1430">
    <property type="entry name" value="Multidrug efflux transporter AcrB pore domain"/>
    <property type="match status" value="2"/>
</dbReference>
<feature type="transmembrane region" description="Helical" evidence="1">
    <location>
        <begin position="525"/>
        <end position="545"/>
    </location>
</feature>
<dbReference type="AlphaFoldDB" id="A0A370DG73"/>
<name>A0A370DG73_9GAMM</name>
<gene>
    <name evidence="2" type="ORF">DIZ78_13595</name>
</gene>
<feature type="transmembrane region" description="Helical" evidence="1">
    <location>
        <begin position="335"/>
        <end position="354"/>
    </location>
</feature>
<proteinExistence type="predicted"/>
<dbReference type="PANTHER" id="PTHR32063">
    <property type="match status" value="1"/>
</dbReference>
<keyword evidence="1" id="KW-0812">Transmembrane</keyword>
<accession>A0A370DG73</accession>
<feature type="transmembrane region" description="Helical" evidence="1">
    <location>
        <begin position="433"/>
        <end position="452"/>
    </location>
</feature>
<dbReference type="PRINTS" id="PR00702">
    <property type="entry name" value="ACRIFLAVINRP"/>
</dbReference>
<feature type="transmembrane region" description="Helical" evidence="1">
    <location>
        <begin position="12"/>
        <end position="29"/>
    </location>
</feature>
<dbReference type="GO" id="GO:0005886">
    <property type="term" value="C:plasma membrane"/>
    <property type="evidence" value="ECO:0007669"/>
    <property type="project" value="TreeGrafter"/>
</dbReference>
<dbReference type="SUPFAM" id="SSF82866">
    <property type="entry name" value="Multidrug efflux transporter AcrB transmembrane domain"/>
    <property type="match status" value="2"/>
</dbReference>
<dbReference type="Gene3D" id="3.30.2090.10">
    <property type="entry name" value="Multidrug efflux transporter AcrB TolC docking domain, DN and DC subdomains"/>
    <property type="match status" value="2"/>
</dbReference>
<dbReference type="Gene3D" id="1.20.1640.10">
    <property type="entry name" value="Multidrug efflux transporter AcrB transmembrane domain"/>
    <property type="match status" value="2"/>
</dbReference>
<dbReference type="SUPFAM" id="SSF82714">
    <property type="entry name" value="Multidrug efflux transporter AcrB TolC docking domain, DN and DC subdomains"/>
    <property type="match status" value="2"/>
</dbReference>
<keyword evidence="1" id="KW-0472">Membrane</keyword>
<dbReference type="PANTHER" id="PTHR32063:SF18">
    <property type="entry name" value="CATION EFFLUX SYSTEM PROTEIN"/>
    <property type="match status" value="1"/>
</dbReference>
<feature type="transmembrane region" description="Helical" evidence="1">
    <location>
        <begin position="388"/>
        <end position="412"/>
    </location>
</feature>
<dbReference type="Pfam" id="PF00873">
    <property type="entry name" value="ACR_tran"/>
    <property type="match status" value="1"/>
</dbReference>
<dbReference type="InterPro" id="IPR027463">
    <property type="entry name" value="AcrB_DN_DC_subdom"/>
</dbReference>
<feature type="transmembrane region" description="Helical" evidence="1">
    <location>
        <begin position="361"/>
        <end position="382"/>
    </location>
</feature>
<keyword evidence="1" id="KW-1133">Transmembrane helix</keyword>
<protein>
    <submittedName>
        <fullName evidence="2">AcrB/AcrD/AcrF family protein</fullName>
    </submittedName>
</protein>
<dbReference type="Proteomes" id="UP000254771">
    <property type="component" value="Unassembled WGS sequence"/>
</dbReference>
<evidence type="ECO:0000313" key="3">
    <source>
        <dbReference type="Proteomes" id="UP000254771"/>
    </source>
</evidence>
<keyword evidence="3" id="KW-1185">Reference proteome</keyword>
<organism evidence="2 3">
    <name type="scientific">endosymbiont of Escarpia spicata</name>
    <dbReference type="NCBI Taxonomy" id="2200908"/>
    <lineage>
        <taxon>Bacteria</taxon>
        <taxon>Pseudomonadati</taxon>
        <taxon>Pseudomonadota</taxon>
        <taxon>Gammaproteobacteria</taxon>
        <taxon>sulfur-oxidizing symbionts</taxon>
    </lineage>
</organism>
<dbReference type="InterPro" id="IPR001036">
    <property type="entry name" value="Acrflvin-R"/>
</dbReference>
<feature type="transmembrane region" description="Helical" evidence="1">
    <location>
        <begin position="985"/>
        <end position="1007"/>
    </location>
</feature>
<evidence type="ECO:0000313" key="2">
    <source>
        <dbReference type="EMBL" id="RDH83550.1"/>
    </source>
</evidence>
<sequence>MNIGEYSIEKKVVSWLLVIIMVAGGFYGFEKMGKLEDPNFTIKQAKIITFYPGATAQEVQDEVTYHIEEALQLMGQLKRIKMSIARPGMSDLNVEFKDEYKAKDFPDIYDELRRKIADMKHKLPPGVQGPIIVDDFGDVYGIYLALQGEGYTYRDLKDVADDLKKQLVLVEGVKKIVIGGEQPEVVYVEISRTRMGELGISLEQIGSVLQSQNVVEDAGKVRVGPDYIRIHPTGEFDSVQAIGDLLISSDNRKLIYLKDIATIHRAYEEVPGKLIYFNGRPALTMGISMRGGENVVAVGETLVQRFHELQSIIPVGMDLNIIYDQPTEVNNSVNGFIVSVGQAIGIVIAVLLLFMGLTSGLIIGAVLLITVAGTLLVMELYGIELQRISLGALVIALGMLVDNAIVVAEGMLVRIQSGMPATQAAKEAVGKTIWALLGGTVIGILAFSAIGLSSDNTGEFASSLFYVILISLTLSWVTAISTTPLLCALFMRPKKGGDGAADNPYDKGFFKLFRTLLKAVIKARWLAIIVVIGLFVSAMLGFGYIKNAFFPSANTPMFFVDVWEPEGTDIRETRDDALKIAEFLRSQAGVVKTTTLVGGGDARFALTYEPKEASPAYAQIIVQTEELEQISHVWPAVADYMRESFPELDPIIKPFRIGPGRDGKIEARFHGPDAAVLRDLAEQAKAIMRLDAEAKEINDDWRQPVEFIRPLFNEKVGRQLGITRHDLAIALKSAFEGKSVGVYRDGIRMLPIKLRPPVDERADVANIQDIQVWSPALQKAVPVAQVVSGFETVFENTVIRGRNRIQTIIAACNPTGELATPLFNRLRAKIETIELPSGYELSWGGEYEDSSNAQAGLSKVLPAGFIMMILVSILLFAKVRQPLIIWLTVPLAIVGITAGLLGFDGAFDFMSLLGALSLIGLLIKNAIVLIDEIDQQIDDGKEQFAAILDATVSRLRPVLMAAATTILGLIPLLSDVFFVNMSITIMAGLGFATLLTLLFVPVLYAVFFRVPYSKDA</sequence>
<feature type="transmembrane region" description="Helical" evidence="1">
    <location>
        <begin position="958"/>
        <end position="979"/>
    </location>
</feature>
<dbReference type="SUPFAM" id="SSF82693">
    <property type="entry name" value="Multidrug efflux transporter AcrB pore domain, PN1, PN2, PC1 and PC2 subdomains"/>
    <property type="match status" value="2"/>
</dbReference>
<feature type="transmembrane region" description="Helical" evidence="1">
    <location>
        <begin position="464"/>
        <end position="490"/>
    </location>
</feature>
<feature type="transmembrane region" description="Helical" evidence="1">
    <location>
        <begin position="860"/>
        <end position="877"/>
    </location>
</feature>
<dbReference type="GO" id="GO:0042910">
    <property type="term" value="F:xenobiotic transmembrane transporter activity"/>
    <property type="evidence" value="ECO:0007669"/>
    <property type="project" value="TreeGrafter"/>
</dbReference>
<evidence type="ECO:0000256" key="1">
    <source>
        <dbReference type="SAM" id="Phobius"/>
    </source>
</evidence>
<dbReference type="Gene3D" id="3.30.70.1320">
    <property type="entry name" value="Multidrug efflux transporter AcrB pore domain like"/>
    <property type="match status" value="1"/>
</dbReference>